<evidence type="ECO:0000256" key="1">
    <source>
        <dbReference type="SAM" id="MobiDB-lite"/>
    </source>
</evidence>
<name>A0A9P6AJZ2_9AGAM</name>
<dbReference type="AlphaFoldDB" id="A0A9P6AJZ2"/>
<organism evidence="2 3">
    <name type="scientific">Hydnum rufescens UP504</name>
    <dbReference type="NCBI Taxonomy" id="1448309"/>
    <lineage>
        <taxon>Eukaryota</taxon>
        <taxon>Fungi</taxon>
        <taxon>Dikarya</taxon>
        <taxon>Basidiomycota</taxon>
        <taxon>Agaricomycotina</taxon>
        <taxon>Agaricomycetes</taxon>
        <taxon>Cantharellales</taxon>
        <taxon>Hydnaceae</taxon>
        <taxon>Hydnum</taxon>
    </lineage>
</organism>
<feature type="region of interest" description="Disordered" evidence="1">
    <location>
        <begin position="1"/>
        <end position="62"/>
    </location>
</feature>
<dbReference type="Proteomes" id="UP000886523">
    <property type="component" value="Unassembled WGS sequence"/>
</dbReference>
<accession>A0A9P6AJZ2</accession>
<evidence type="ECO:0000313" key="3">
    <source>
        <dbReference type="Proteomes" id="UP000886523"/>
    </source>
</evidence>
<dbReference type="EMBL" id="MU129094">
    <property type="protein sequence ID" value="KAF9506957.1"/>
    <property type="molecule type" value="Genomic_DNA"/>
</dbReference>
<gene>
    <name evidence="2" type="ORF">BS47DRAFT_1399072</name>
</gene>
<sequence>MELSVAHSQPTTLAANRSELSELSEPDAQSQPVPLAADRSEPSGLSEPRIQSDTDSQQELGQEIVADPALRSGQCGSSALGNCVPWTWAKNGDLVAPSSDRIWADLFDTVDSWEKYSQNRASQTDRTFLFSSFALPC</sequence>
<proteinExistence type="predicted"/>
<feature type="compositionally biased region" description="Polar residues" evidence="1">
    <location>
        <begin position="1"/>
        <end position="15"/>
    </location>
</feature>
<evidence type="ECO:0000313" key="2">
    <source>
        <dbReference type="EMBL" id="KAF9506957.1"/>
    </source>
</evidence>
<reference evidence="2" key="1">
    <citation type="journal article" date="2020" name="Nat. Commun.">
        <title>Large-scale genome sequencing of mycorrhizal fungi provides insights into the early evolution of symbiotic traits.</title>
        <authorList>
            <person name="Miyauchi S."/>
            <person name="Kiss E."/>
            <person name="Kuo A."/>
            <person name="Drula E."/>
            <person name="Kohler A."/>
            <person name="Sanchez-Garcia M."/>
            <person name="Morin E."/>
            <person name="Andreopoulos B."/>
            <person name="Barry K.W."/>
            <person name="Bonito G."/>
            <person name="Buee M."/>
            <person name="Carver A."/>
            <person name="Chen C."/>
            <person name="Cichocki N."/>
            <person name="Clum A."/>
            <person name="Culley D."/>
            <person name="Crous P.W."/>
            <person name="Fauchery L."/>
            <person name="Girlanda M."/>
            <person name="Hayes R.D."/>
            <person name="Keri Z."/>
            <person name="LaButti K."/>
            <person name="Lipzen A."/>
            <person name="Lombard V."/>
            <person name="Magnuson J."/>
            <person name="Maillard F."/>
            <person name="Murat C."/>
            <person name="Nolan M."/>
            <person name="Ohm R.A."/>
            <person name="Pangilinan J."/>
            <person name="Pereira M.F."/>
            <person name="Perotto S."/>
            <person name="Peter M."/>
            <person name="Pfister S."/>
            <person name="Riley R."/>
            <person name="Sitrit Y."/>
            <person name="Stielow J.B."/>
            <person name="Szollosi G."/>
            <person name="Zifcakova L."/>
            <person name="Stursova M."/>
            <person name="Spatafora J.W."/>
            <person name="Tedersoo L."/>
            <person name="Vaario L.M."/>
            <person name="Yamada A."/>
            <person name="Yan M."/>
            <person name="Wang P."/>
            <person name="Xu J."/>
            <person name="Bruns T."/>
            <person name="Baldrian P."/>
            <person name="Vilgalys R."/>
            <person name="Dunand C."/>
            <person name="Henrissat B."/>
            <person name="Grigoriev I.V."/>
            <person name="Hibbett D."/>
            <person name="Nagy L.G."/>
            <person name="Martin F.M."/>
        </authorList>
    </citation>
    <scope>NUCLEOTIDE SEQUENCE</scope>
    <source>
        <strain evidence="2">UP504</strain>
    </source>
</reference>
<protein>
    <submittedName>
        <fullName evidence="2">Uncharacterized protein</fullName>
    </submittedName>
</protein>
<keyword evidence="3" id="KW-1185">Reference proteome</keyword>
<comment type="caution">
    <text evidence="2">The sequence shown here is derived from an EMBL/GenBank/DDBJ whole genome shotgun (WGS) entry which is preliminary data.</text>
</comment>
<feature type="compositionally biased region" description="Polar residues" evidence="1">
    <location>
        <begin position="49"/>
        <end position="60"/>
    </location>
</feature>